<protein>
    <submittedName>
        <fullName evidence="1">Uncharacterized protein</fullName>
    </submittedName>
</protein>
<reference evidence="1 2" key="1">
    <citation type="submission" date="2017-07" db="EMBL/GenBank/DDBJ databases">
        <title>Genome Sequence of Arenibacter algicola Strain SMS7 Isolated from a culture of the Diatom Skeletonema marinoi.</title>
        <authorList>
            <person name="Topel M."/>
            <person name="Pinder M.I.M."/>
            <person name="Johansson O.N."/>
            <person name="Kourtchenko O."/>
            <person name="Godhe A."/>
            <person name="Clarke A.K."/>
        </authorList>
    </citation>
    <scope>NUCLEOTIDE SEQUENCE [LARGE SCALE GENOMIC DNA]</scope>
    <source>
        <strain evidence="1 2">SMS7</strain>
    </source>
</reference>
<evidence type="ECO:0000313" key="2">
    <source>
        <dbReference type="Proteomes" id="UP000204551"/>
    </source>
</evidence>
<dbReference type="AlphaFoldDB" id="A0A221UT26"/>
<organism evidence="1 2">
    <name type="scientific">Arenibacter algicola</name>
    <dbReference type="NCBI Taxonomy" id="616991"/>
    <lineage>
        <taxon>Bacteria</taxon>
        <taxon>Pseudomonadati</taxon>
        <taxon>Bacteroidota</taxon>
        <taxon>Flavobacteriia</taxon>
        <taxon>Flavobacteriales</taxon>
        <taxon>Flavobacteriaceae</taxon>
        <taxon>Arenibacter</taxon>
    </lineage>
</organism>
<proteinExistence type="predicted"/>
<dbReference type="EMBL" id="CP022515">
    <property type="protein sequence ID" value="ASO04413.1"/>
    <property type="molecule type" value="Genomic_DNA"/>
</dbReference>
<dbReference type="Proteomes" id="UP000204551">
    <property type="component" value="Chromosome"/>
</dbReference>
<sequence>MKIRFKSGYYGVINGKENSISSYDKGWMIYNHDIPESEPILLIDKKDANKKIGSAYVVRTKAKYLGFVFTIFQNKALKDEHKVRLKLNNLDFPAYDYFGFPYRKDDASIVVQEDELEEIWEERTPLARFPFKVDKIKYIKKEGKFL</sequence>
<evidence type="ECO:0000313" key="1">
    <source>
        <dbReference type="EMBL" id="ASO04413.1"/>
    </source>
</evidence>
<dbReference type="KEGG" id="aalg:AREALGSMS7_00935"/>
<name>A0A221UT26_9FLAO</name>
<dbReference type="RefSeq" id="WP_093977424.1">
    <property type="nucleotide sequence ID" value="NZ_CP022515.1"/>
</dbReference>
<accession>A0A221UT26</accession>
<gene>
    <name evidence="1" type="ORF">AREALGSMS7_00935</name>
</gene>